<dbReference type="PANTHER" id="PTHR42901">
    <property type="entry name" value="ALCOHOL DEHYDROGENASE"/>
    <property type="match status" value="1"/>
</dbReference>
<dbReference type="InterPro" id="IPR002347">
    <property type="entry name" value="SDR_fam"/>
</dbReference>
<dbReference type="PANTHER" id="PTHR42901:SF1">
    <property type="entry name" value="ALCOHOL DEHYDROGENASE"/>
    <property type="match status" value="1"/>
</dbReference>
<protein>
    <recommendedName>
        <fullName evidence="5">SDR family NAD(P)-dependent oxidoreductase</fullName>
    </recommendedName>
</protein>
<comment type="similarity">
    <text evidence="1">Belongs to the short-chain dehydrogenases/reductases (SDR) family.</text>
</comment>
<dbReference type="OrthoDB" id="9808814at2"/>
<dbReference type="PROSITE" id="PS00061">
    <property type="entry name" value="ADH_SHORT"/>
    <property type="match status" value="1"/>
</dbReference>
<reference evidence="3 4" key="1">
    <citation type="submission" date="2018-06" db="EMBL/GenBank/DDBJ databases">
        <title>Chryseolinea flavus sp. nov., a member of the phylum Bacteroidetes isolated from soil.</title>
        <authorList>
            <person name="Li Y."/>
            <person name="Wang J."/>
        </authorList>
    </citation>
    <scope>NUCLEOTIDE SEQUENCE [LARGE SCALE GENOMIC DNA]</scope>
    <source>
        <strain evidence="3 4">SDU1-6</strain>
    </source>
</reference>
<evidence type="ECO:0008006" key="5">
    <source>
        <dbReference type="Google" id="ProtNLM"/>
    </source>
</evidence>
<keyword evidence="2" id="KW-0560">Oxidoreductase</keyword>
<dbReference type="GO" id="GO:0016491">
    <property type="term" value="F:oxidoreductase activity"/>
    <property type="evidence" value="ECO:0007669"/>
    <property type="project" value="UniProtKB-KW"/>
</dbReference>
<accession>A0A364Y232</accession>
<evidence type="ECO:0000256" key="2">
    <source>
        <dbReference type="ARBA" id="ARBA00023002"/>
    </source>
</evidence>
<dbReference type="SUPFAM" id="SSF51735">
    <property type="entry name" value="NAD(P)-binding Rossmann-fold domains"/>
    <property type="match status" value="1"/>
</dbReference>
<dbReference type="EMBL" id="QMFY01000007">
    <property type="protein sequence ID" value="RAW00333.1"/>
    <property type="molecule type" value="Genomic_DNA"/>
</dbReference>
<dbReference type="AlphaFoldDB" id="A0A364Y232"/>
<proteinExistence type="inferred from homology"/>
<keyword evidence="4" id="KW-1185">Reference proteome</keyword>
<name>A0A364Y232_9BACT</name>
<dbReference type="CDD" id="cd05233">
    <property type="entry name" value="SDR_c"/>
    <property type="match status" value="1"/>
</dbReference>
<evidence type="ECO:0000313" key="3">
    <source>
        <dbReference type="EMBL" id="RAW00333.1"/>
    </source>
</evidence>
<organism evidence="3 4">
    <name type="scientific">Pseudochryseolinea flava</name>
    <dbReference type="NCBI Taxonomy" id="2059302"/>
    <lineage>
        <taxon>Bacteria</taxon>
        <taxon>Pseudomonadati</taxon>
        <taxon>Bacteroidota</taxon>
        <taxon>Cytophagia</taxon>
        <taxon>Cytophagales</taxon>
        <taxon>Fulvivirgaceae</taxon>
        <taxon>Pseudochryseolinea</taxon>
    </lineage>
</organism>
<dbReference type="InterPro" id="IPR020904">
    <property type="entry name" value="Sc_DH/Rdtase_CS"/>
</dbReference>
<dbReference type="Proteomes" id="UP000251889">
    <property type="component" value="Unassembled WGS sequence"/>
</dbReference>
<dbReference type="PRINTS" id="PR00081">
    <property type="entry name" value="GDHRDH"/>
</dbReference>
<dbReference type="InterPro" id="IPR036291">
    <property type="entry name" value="NAD(P)-bd_dom_sf"/>
</dbReference>
<dbReference type="Pfam" id="PF00106">
    <property type="entry name" value="adh_short"/>
    <property type="match status" value="1"/>
</dbReference>
<sequence>MRFLRIYIAFKSSKVNFCIVAISRFVGKKKQFFLSRPAQQKVCALALSFAPVQARVFRNSSMRLITLYFVLICLSRPHAFCQEKTHSTEPYALVAGGSKGIEHAIAEALAKRKFNLILVARHLDALENAAHQLEERYGVDVEILQYDLSEETSAEKISTWCIERKIPLKVLCNVAGYGGVNDYLSLPLDTLRYMVNLNLESCMALTQLLLPLLSQNKPAYVLNVSSMAGFAPIPSKNMYSATKSAVVFFSYSLRNQLRKKDISVSCLAPGPVYTKPSIKKDTESKLGWLGKKMAVRPQRVGEVSVKRMLKGRMLIIPGTLAKTTSVLIRVLPRDGPPVFIIK</sequence>
<gene>
    <name evidence="3" type="ORF">DQQ10_14870</name>
</gene>
<evidence type="ECO:0000256" key="1">
    <source>
        <dbReference type="ARBA" id="ARBA00006484"/>
    </source>
</evidence>
<evidence type="ECO:0000313" key="4">
    <source>
        <dbReference type="Proteomes" id="UP000251889"/>
    </source>
</evidence>
<comment type="caution">
    <text evidence="3">The sequence shown here is derived from an EMBL/GenBank/DDBJ whole genome shotgun (WGS) entry which is preliminary data.</text>
</comment>
<dbReference type="Gene3D" id="3.40.50.720">
    <property type="entry name" value="NAD(P)-binding Rossmann-like Domain"/>
    <property type="match status" value="1"/>
</dbReference>